<evidence type="ECO:0000259" key="8">
    <source>
        <dbReference type="Pfam" id="PF23262"/>
    </source>
</evidence>
<keyword evidence="2 6" id="KW-0812">Transmembrane</keyword>
<evidence type="ECO:0000256" key="3">
    <source>
        <dbReference type="ARBA" id="ARBA00022989"/>
    </source>
</evidence>
<name>A0A5J5C4T6_9ASTE</name>
<feature type="transmembrane region" description="Helical" evidence="6">
    <location>
        <begin position="421"/>
        <end position="440"/>
    </location>
</feature>
<dbReference type="CDD" id="cd17354">
    <property type="entry name" value="MFS_Mch1p_like"/>
    <property type="match status" value="1"/>
</dbReference>
<feature type="domain" description="Nodulin-like" evidence="7">
    <location>
        <begin position="31"/>
        <end position="276"/>
    </location>
</feature>
<accession>A0A5J5C4T6</accession>
<gene>
    <name evidence="9" type="ORF">F0562_002002</name>
</gene>
<dbReference type="Gene3D" id="1.20.1250.20">
    <property type="entry name" value="MFS general substrate transporter like domains"/>
    <property type="match status" value="1"/>
</dbReference>
<dbReference type="FunFam" id="1.20.1250.20:FF:000446">
    <property type="entry name" value="Nodulin family protein"/>
    <property type="match status" value="1"/>
</dbReference>
<feature type="transmembrane region" description="Helical" evidence="6">
    <location>
        <begin position="96"/>
        <end position="117"/>
    </location>
</feature>
<protein>
    <submittedName>
        <fullName evidence="9">Uncharacterized protein</fullName>
    </submittedName>
</protein>
<feature type="transmembrane region" description="Helical" evidence="6">
    <location>
        <begin position="352"/>
        <end position="370"/>
    </location>
</feature>
<dbReference type="OrthoDB" id="410267at2759"/>
<feature type="domain" description="NFD4 C-terminal" evidence="8">
    <location>
        <begin position="352"/>
        <end position="562"/>
    </location>
</feature>
<dbReference type="InterPro" id="IPR010658">
    <property type="entry name" value="Nodulin-like"/>
</dbReference>
<dbReference type="EMBL" id="CM018031">
    <property type="protein sequence ID" value="KAA8550318.1"/>
    <property type="molecule type" value="Genomic_DNA"/>
</dbReference>
<proteinExistence type="inferred from homology"/>
<feature type="transmembrane region" description="Helical" evidence="6">
    <location>
        <begin position="255"/>
        <end position="276"/>
    </location>
</feature>
<feature type="transmembrane region" description="Helical" evidence="6">
    <location>
        <begin position="32"/>
        <end position="51"/>
    </location>
</feature>
<dbReference type="InterPro" id="IPR036259">
    <property type="entry name" value="MFS_trans_sf"/>
</dbReference>
<comment type="subcellular location">
    <subcellularLocation>
        <location evidence="1">Membrane</location>
        <topology evidence="1">Multi-pass membrane protein</topology>
    </subcellularLocation>
</comment>
<organism evidence="9 10">
    <name type="scientific">Nyssa sinensis</name>
    <dbReference type="NCBI Taxonomy" id="561372"/>
    <lineage>
        <taxon>Eukaryota</taxon>
        <taxon>Viridiplantae</taxon>
        <taxon>Streptophyta</taxon>
        <taxon>Embryophyta</taxon>
        <taxon>Tracheophyta</taxon>
        <taxon>Spermatophyta</taxon>
        <taxon>Magnoliopsida</taxon>
        <taxon>eudicotyledons</taxon>
        <taxon>Gunneridae</taxon>
        <taxon>Pentapetalae</taxon>
        <taxon>asterids</taxon>
        <taxon>Cornales</taxon>
        <taxon>Nyssaceae</taxon>
        <taxon>Nyssa</taxon>
    </lineage>
</organism>
<evidence type="ECO:0000256" key="1">
    <source>
        <dbReference type="ARBA" id="ARBA00004141"/>
    </source>
</evidence>
<evidence type="ECO:0000313" key="9">
    <source>
        <dbReference type="EMBL" id="KAA8550318.1"/>
    </source>
</evidence>
<dbReference type="GO" id="GO:0016020">
    <property type="term" value="C:membrane"/>
    <property type="evidence" value="ECO:0007669"/>
    <property type="project" value="UniProtKB-SubCell"/>
</dbReference>
<dbReference type="PANTHER" id="PTHR21576:SF29">
    <property type="entry name" value="NODULIN-LIKE DOMAIN-CONTAINING PROTEIN"/>
    <property type="match status" value="1"/>
</dbReference>
<reference evidence="9 10" key="1">
    <citation type="submission" date="2019-09" db="EMBL/GenBank/DDBJ databases">
        <title>A chromosome-level genome assembly of the Chinese tupelo Nyssa sinensis.</title>
        <authorList>
            <person name="Yang X."/>
            <person name="Kang M."/>
            <person name="Yang Y."/>
            <person name="Xiong H."/>
            <person name="Wang M."/>
            <person name="Zhang Z."/>
            <person name="Wang Z."/>
            <person name="Wu H."/>
            <person name="Ma T."/>
            <person name="Liu J."/>
            <person name="Xi Z."/>
        </authorList>
    </citation>
    <scope>NUCLEOTIDE SEQUENCE [LARGE SCALE GENOMIC DNA]</scope>
    <source>
        <strain evidence="9">J267</strain>
        <tissue evidence="9">Leaf</tissue>
    </source>
</reference>
<dbReference type="InterPro" id="IPR056555">
    <property type="entry name" value="NFD4_C"/>
</dbReference>
<evidence type="ECO:0000256" key="2">
    <source>
        <dbReference type="ARBA" id="ARBA00022692"/>
    </source>
</evidence>
<evidence type="ECO:0000256" key="5">
    <source>
        <dbReference type="ARBA" id="ARBA00044504"/>
    </source>
</evidence>
<dbReference type="Pfam" id="PF23262">
    <property type="entry name" value="NFD4_C"/>
    <property type="match status" value="1"/>
</dbReference>
<keyword evidence="10" id="KW-1185">Reference proteome</keyword>
<dbReference type="Pfam" id="PF06813">
    <property type="entry name" value="Nodulin-like"/>
    <property type="match status" value="1"/>
</dbReference>
<feature type="transmembrane region" description="Helical" evidence="6">
    <location>
        <begin position="535"/>
        <end position="556"/>
    </location>
</feature>
<evidence type="ECO:0000313" key="10">
    <source>
        <dbReference type="Proteomes" id="UP000325577"/>
    </source>
</evidence>
<sequence>MGEPAMTRATAGGDGRGWMVFRFTAHVVQGRWLSLFASFFIMAGAGGTYLFGIYSKEIKSSLGYDQSTLNLLGFFKDLGANVGVFSGLIAEVTPTWFLLLIGSAMNFGGFFMIWLAVTGKIAKPKVWQMCLYMCIGANSQNFANTGALATSVRNFPENRGILVGLLKGFTGLSGAIMTQLYLAIYGNDSKSLILLIAWLPAAISVVFVYTVRTMKVVKQSNELKVFYHFLYVSIALALFLMAMTITEKLVAFSQAAYAGSATMVCALLFLPLIISIREELVLWNQKEQHIDPAKITIENSSVVELKAKLSPLSSSTKLEEKPQTSCLSNTFINKPERGEDYTILQALLSMDMLILFIATACGLGSSLTAVDNLGQIGESLRYPEKTIKSFVSLLSIWNFFGRISAGFVSESLLVKYKFPRPLMTTLVLFMSCIGHLLIAFPLPGSVYVASVFIGFSFGAQFPLLCTIISELFGLKHYPTLFNFGQLASPIGSYILNVKVTGFLYDHEALKELAKKGMDRSSVKELTCIGFHCYRLSFIILAAVTCFGALASLILVARTREFYRGDIYKKFRDEAEAAESGDGSVISVMKGRIM</sequence>
<feature type="transmembrane region" description="Helical" evidence="6">
    <location>
        <begin position="446"/>
        <end position="468"/>
    </location>
</feature>
<feature type="transmembrane region" description="Helical" evidence="6">
    <location>
        <begin position="191"/>
        <end position="211"/>
    </location>
</feature>
<evidence type="ECO:0000256" key="4">
    <source>
        <dbReference type="ARBA" id="ARBA00023136"/>
    </source>
</evidence>
<dbReference type="SUPFAM" id="SSF103473">
    <property type="entry name" value="MFS general substrate transporter"/>
    <property type="match status" value="1"/>
</dbReference>
<comment type="similarity">
    <text evidence="5">Belongs to the major facilitator superfamily. Phosphate:H(+) symporter (TC 2.A.1.9) family.</text>
</comment>
<feature type="transmembrane region" description="Helical" evidence="6">
    <location>
        <begin position="161"/>
        <end position="185"/>
    </location>
</feature>
<dbReference type="PANTHER" id="PTHR21576">
    <property type="entry name" value="UNCHARACTERIZED NODULIN-LIKE PROTEIN"/>
    <property type="match status" value="1"/>
</dbReference>
<evidence type="ECO:0000259" key="7">
    <source>
        <dbReference type="Pfam" id="PF06813"/>
    </source>
</evidence>
<keyword evidence="4 6" id="KW-0472">Membrane</keyword>
<dbReference type="AlphaFoldDB" id="A0A5J5C4T6"/>
<feature type="transmembrane region" description="Helical" evidence="6">
    <location>
        <begin position="223"/>
        <end position="243"/>
    </location>
</feature>
<evidence type="ECO:0000256" key="6">
    <source>
        <dbReference type="SAM" id="Phobius"/>
    </source>
</evidence>
<dbReference type="Proteomes" id="UP000325577">
    <property type="component" value="Linkage Group LG0"/>
</dbReference>
<keyword evidence="3 6" id="KW-1133">Transmembrane helix</keyword>